<accession>A0A231H0I1</accession>
<sequence length="287" mass="31898">MDDNTPTPEGDATRPDRQLIQRREQAWSNYQQACADLAGTRIRANLDGWKRWLRVLPGAAVDQAERRRDEIRAELARHCVGADARVWGVLSGGDTGTFGGCFGLEHTIGQLADLYDRTDSHWVRALRETARRTTDIRPLAADGDRSAVSDLTERVVQAVRMAPDDEARRRLTVHLPGEVRPVPADPATLAQKQGPAAVQFDIYASTIKLDHIDVIPPLRRMGLGTATLRHLCRTADAHGMHIVAQLVPTFRDDDSAVPILARWFREQGFEVTERLGGRVVRAPASIR</sequence>
<keyword evidence="3" id="KW-1185">Reference proteome</keyword>
<dbReference type="PROSITE" id="PS51186">
    <property type="entry name" value="GNAT"/>
    <property type="match status" value="1"/>
</dbReference>
<dbReference type="EMBL" id="NGAF01000014">
    <property type="protein sequence ID" value="OXR42359.1"/>
    <property type="molecule type" value="Genomic_DNA"/>
</dbReference>
<comment type="caution">
    <text evidence="2">The sequence shown here is derived from an EMBL/GenBank/DDBJ whole genome shotgun (WGS) entry which is preliminary data.</text>
</comment>
<dbReference type="Proteomes" id="UP000215506">
    <property type="component" value="Unassembled WGS sequence"/>
</dbReference>
<dbReference type="SUPFAM" id="SSF55729">
    <property type="entry name" value="Acyl-CoA N-acyltransferases (Nat)"/>
    <property type="match status" value="1"/>
</dbReference>
<feature type="domain" description="N-acetyltransferase" evidence="1">
    <location>
        <begin position="134"/>
        <end position="287"/>
    </location>
</feature>
<dbReference type="InterPro" id="IPR016181">
    <property type="entry name" value="Acyl_CoA_acyltransferase"/>
</dbReference>
<protein>
    <recommendedName>
        <fullName evidence="1">N-acetyltransferase domain-containing protein</fullName>
    </recommendedName>
</protein>
<dbReference type="InterPro" id="IPR000182">
    <property type="entry name" value="GNAT_dom"/>
</dbReference>
<evidence type="ECO:0000313" key="3">
    <source>
        <dbReference type="Proteomes" id="UP000215506"/>
    </source>
</evidence>
<evidence type="ECO:0000313" key="2">
    <source>
        <dbReference type="EMBL" id="OXR42359.1"/>
    </source>
</evidence>
<dbReference type="Gene3D" id="3.40.630.30">
    <property type="match status" value="1"/>
</dbReference>
<name>A0A231H0I1_9NOCA</name>
<proteinExistence type="predicted"/>
<dbReference type="AlphaFoldDB" id="A0A231H0I1"/>
<dbReference type="RefSeq" id="WP_039782097.1">
    <property type="nucleotide sequence ID" value="NZ_JAAXOR010000004.1"/>
</dbReference>
<evidence type="ECO:0000259" key="1">
    <source>
        <dbReference type="PROSITE" id="PS51186"/>
    </source>
</evidence>
<reference evidence="2 3" key="1">
    <citation type="submission" date="2017-07" db="EMBL/GenBank/DDBJ databases">
        <title>First draft Genome Sequence of Nocardia cerradoensis isolated from human infection.</title>
        <authorList>
            <person name="Carrasco G."/>
        </authorList>
    </citation>
    <scope>NUCLEOTIDE SEQUENCE [LARGE SCALE GENOMIC DNA]</scope>
    <source>
        <strain evidence="2 3">CNM20130759</strain>
    </source>
</reference>
<gene>
    <name evidence="2" type="ORF">B7C42_05558</name>
</gene>
<organism evidence="2 3">
    <name type="scientific">Nocardia cerradoensis</name>
    <dbReference type="NCBI Taxonomy" id="85688"/>
    <lineage>
        <taxon>Bacteria</taxon>
        <taxon>Bacillati</taxon>
        <taxon>Actinomycetota</taxon>
        <taxon>Actinomycetes</taxon>
        <taxon>Mycobacteriales</taxon>
        <taxon>Nocardiaceae</taxon>
        <taxon>Nocardia</taxon>
    </lineage>
</organism>
<dbReference type="GO" id="GO:0016747">
    <property type="term" value="F:acyltransferase activity, transferring groups other than amino-acyl groups"/>
    <property type="evidence" value="ECO:0007669"/>
    <property type="project" value="InterPro"/>
</dbReference>